<protein>
    <recommendedName>
        <fullName evidence="3">LigT-like protein</fullName>
    </recommendedName>
</protein>
<dbReference type="EMBL" id="KB469300">
    <property type="protein sequence ID" value="EPQ56173.1"/>
    <property type="molecule type" value="Genomic_DNA"/>
</dbReference>
<gene>
    <name evidence="1" type="ORF">GLOTRDRAFT_128123</name>
</gene>
<name>S7Q9Z9_GLOTA</name>
<dbReference type="Gene3D" id="3.90.1140.10">
    <property type="entry name" value="Cyclic phosphodiesterase"/>
    <property type="match status" value="1"/>
</dbReference>
<evidence type="ECO:0000313" key="2">
    <source>
        <dbReference type="Proteomes" id="UP000030669"/>
    </source>
</evidence>
<proteinExistence type="predicted"/>
<dbReference type="SUPFAM" id="SSF55144">
    <property type="entry name" value="LigT-like"/>
    <property type="match status" value="1"/>
</dbReference>
<evidence type="ECO:0008006" key="3">
    <source>
        <dbReference type="Google" id="ProtNLM"/>
    </source>
</evidence>
<dbReference type="InterPro" id="IPR009097">
    <property type="entry name" value="Cyclic_Pdiesterase"/>
</dbReference>
<dbReference type="GeneID" id="19301673"/>
<reference evidence="1 2" key="1">
    <citation type="journal article" date="2012" name="Science">
        <title>The Paleozoic origin of enzymatic lignin decomposition reconstructed from 31 fungal genomes.</title>
        <authorList>
            <person name="Floudas D."/>
            <person name="Binder M."/>
            <person name="Riley R."/>
            <person name="Barry K."/>
            <person name="Blanchette R.A."/>
            <person name="Henrissat B."/>
            <person name="Martinez A.T."/>
            <person name="Otillar R."/>
            <person name="Spatafora J.W."/>
            <person name="Yadav J.S."/>
            <person name="Aerts A."/>
            <person name="Benoit I."/>
            <person name="Boyd A."/>
            <person name="Carlson A."/>
            <person name="Copeland A."/>
            <person name="Coutinho P.M."/>
            <person name="de Vries R.P."/>
            <person name="Ferreira P."/>
            <person name="Findley K."/>
            <person name="Foster B."/>
            <person name="Gaskell J."/>
            <person name="Glotzer D."/>
            <person name="Gorecki P."/>
            <person name="Heitman J."/>
            <person name="Hesse C."/>
            <person name="Hori C."/>
            <person name="Igarashi K."/>
            <person name="Jurgens J.A."/>
            <person name="Kallen N."/>
            <person name="Kersten P."/>
            <person name="Kohler A."/>
            <person name="Kuees U."/>
            <person name="Kumar T.K.A."/>
            <person name="Kuo A."/>
            <person name="LaButti K."/>
            <person name="Larrondo L.F."/>
            <person name="Lindquist E."/>
            <person name="Ling A."/>
            <person name="Lombard V."/>
            <person name="Lucas S."/>
            <person name="Lundell T."/>
            <person name="Martin R."/>
            <person name="McLaughlin D.J."/>
            <person name="Morgenstern I."/>
            <person name="Morin E."/>
            <person name="Murat C."/>
            <person name="Nagy L.G."/>
            <person name="Nolan M."/>
            <person name="Ohm R.A."/>
            <person name="Patyshakuliyeva A."/>
            <person name="Rokas A."/>
            <person name="Ruiz-Duenas F.J."/>
            <person name="Sabat G."/>
            <person name="Salamov A."/>
            <person name="Samejima M."/>
            <person name="Schmutz J."/>
            <person name="Slot J.C."/>
            <person name="St John F."/>
            <person name="Stenlid J."/>
            <person name="Sun H."/>
            <person name="Sun S."/>
            <person name="Syed K."/>
            <person name="Tsang A."/>
            <person name="Wiebenga A."/>
            <person name="Young D."/>
            <person name="Pisabarro A."/>
            <person name="Eastwood D.C."/>
            <person name="Martin F."/>
            <person name="Cullen D."/>
            <person name="Grigoriev I.V."/>
            <person name="Hibbett D.S."/>
        </authorList>
    </citation>
    <scope>NUCLEOTIDE SEQUENCE [LARGE SCALE GENOMIC DNA]</scope>
    <source>
        <strain evidence="1 2">ATCC 11539</strain>
    </source>
</reference>
<sequence length="197" mass="22278">MYHRAHTAALEAIQGPLVLTLHISSPLQTCINDLRTTYFPAHRLLVPGHLTLFHALPSSQPSLSKILDDLRSVTERTSAFDIGLGMAFKMGQRGVAIDIGAGKSQLVAFRRRLRAMWKEQELTNQDRQTLSRPHFTIMNKETDAAKAEACFLELEARLNNAGEEEGMTKEGKALGVELWEYKPGGRWKFVRLFKFRE</sequence>
<dbReference type="KEGG" id="gtr:GLOTRDRAFT_128123"/>
<dbReference type="HOGENOM" id="CLU_075843_1_0_1"/>
<dbReference type="RefSeq" id="XP_007864945.1">
    <property type="nucleotide sequence ID" value="XM_007866754.1"/>
</dbReference>
<dbReference type="Proteomes" id="UP000030669">
    <property type="component" value="Unassembled WGS sequence"/>
</dbReference>
<accession>S7Q9Z9</accession>
<keyword evidence="2" id="KW-1185">Reference proteome</keyword>
<organism evidence="1 2">
    <name type="scientific">Gloeophyllum trabeum (strain ATCC 11539 / FP-39264 / Madison 617)</name>
    <name type="common">Brown rot fungus</name>
    <dbReference type="NCBI Taxonomy" id="670483"/>
    <lineage>
        <taxon>Eukaryota</taxon>
        <taxon>Fungi</taxon>
        <taxon>Dikarya</taxon>
        <taxon>Basidiomycota</taxon>
        <taxon>Agaricomycotina</taxon>
        <taxon>Agaricomycetes</taxon>
        <taxon>Gloeophyllales</taxon>
        <taxon>Gloeophyllaceae</taxon>
        <taxon>Gloeophyllum</taxon>
    </lineage>
</organism>
<dbReference type="eggNOG" id="ENOG502SCFP">
    <property type="taxonomic scope" value="Eukaryota"/>
</dbReference>
<dbReference type="OMA" id="HVTVQNK"/>
<evidence type="ECO:0000313" key="1">
    <source>
        <dbReference type="EMBL" id="EPQ56173.1"/>
    </source>
</evidence>
<dbReference type="Pfam" id="PF13563">
    <property type="entry name" value="2_5_RNA_ligase2"/>
    <property type="match status" value="1"/>
</dbReference>
<dbReference type="AlphaFoldDB" id="S7Q9Z9"/>
<dbReference type="STRING" id="670483.S7Q9Z9"/>
<dbReference type="OrthoDB" id="3245928at2759"/>